<evidence type="ECO:0000313" key="3">
    <source>
        <dbReference type="Proteomes" id="UP000029392"/>
    </source>
</evidence>
<reference evidence="2 3" key="1">
    <citation type="submission" date="2013-09" db="EMBL/GenBank/DDBJ databases">
        <title>Genome sequencing of Arenimonas malthae.</title>
        <authorList>
            <person name="Chen F."/>
            <person name="Wang G."/>
        </authorList>
    </citation>
    <scope>NUCLEOTIDE SEQUENCE [LARGE SCALE GENOMIC DNA]</scope>
    <source>
        <strain evidence="2 3">CC-JY-1</strain>
    </source>
</reference>
<dbReference type="InterPro" id="IPR008620">
    <property type="entry name" value="FixH"/>
</dbReference>
<evidence type="ECO:0000313" key="2">
    <source>
        <dbReference type="EMBL" id="KFN42212.1"/>
    </source>
</evidence>
<keyword evidence="1" id="KW-0472">Membrane</keyword>
<accession>A0A091ASS2</accession>
<dbReference type="EMBL" id="AVCH01000203">
    <property type="protein sequence ID" value="KFN42212.1"/>
    <property type="molecule type" value="Genomic_DNA"/>
</dbReference>
<proteinExistence type="predicted"/>
<evidence type="ECO:0000256" key="1">
    <source>
        <dbReference type="SAM" id="Phobius"/>
    </source>
</evidence>
<name>A0A091ASS2_9GAMM</name>
<organism evidence="2 3">
    <name type="scientific">Arenimonas malthae CC-JY-1</name>
    <dbReference type="NCBI Taxonomy" id="1384054"/>
    <lineage>
        <taxon>Bacteria</taxon>
        <taxon>Pseudomonadati</taxon>
        <taxon>Pseudomonadota</taxon>
        <taxon>Gammaproteobacteria</taxon>
        <taxon>Lysobacterales</taxon>
        <taxon>Lysobacteraceae</taxon>
        <taxon>Arenimonas</taxon>
    </lineage>
</organism>
<dbReference type="AlphaFoldDB" id="A0A091ASS2"/>
<dbReference type="PATRIC" id="fig|1384054.3.peg.2527"/>
<gene>
    <name evidence="2" type="ORF">N790_02785</name>
</gene>
<protein>
    <recommendedName>
        <fullName evidence="4">Nitrogen fixation protein FixH</fullName>
    </recommendedName>
</protein>
<comment type="caution">
    <text evidence="2">The sequence shown here is derived from an EMBL/GenBank/DDBJ whole genome shotgun (WGS) entry which is preliminary data.</text>
</comment>
<dbReference type="Proteomes" id="UP000029392">
    <property type="component" value="Unassembled WGS sequence"/>
</dbReference>
<dbReference type="OrthoDB" id="5948217at2"/>
<evidence type="ECO:0008006" key="4">
    <source>
        <dbReference type="Google" id="ProtNLM"/>
    </source>
</evidence>
<dbReference type="Pfam" id="PF05751">
    <property type="entry name" value="FixH"/>
    <property type="match status" value="1"/>
</dbReference>
<feature type="transmembrane region" description="Helical" evidence="1">
    <location>
        <begin position="14"/>
        <end position="36"/>
    </location>
</feature>
<keyword evidence="1" id="KW-1133">Transmembrane helix</keyword>
<dbReference type="RefSeq" id="WP_052385970.1">
    <property type="nucleotide sequence ID" value="NZ_AVCH01000203.1"/>
</dbReference>
<sequence>MDGEGKRSRFGNPVAWLVLGIPAATVVAGFWTLAVAMGDSATDANPDKVRRTAQVQVASIEADETAAARGLAATLTLGPESALVVLGQSAGPVAPVLQLVHPIESSLDRQVALSPDPRGWRAGESIAAPHGWHVRLLAADGSWRLVGRYQPGDTELRLEPAVTTP</sequence>
<dbReference type="eggNOG" id="COG3198">
    <property type="taxonomic scope" value="Bacteria"/>
</dbReference>
<dbReference type="STRING" id="1384054.N790_02785"/>
<keyword evidence="3" id="KW-1185">Reference proteome</keyword>
<keyword evidence="1" id="KW-0812">Transmembrane</keyword>